<feature type="domain" description="HTH luxR-type" evidence="1">
    <location>
        <begin position="282"/>
        <end position="339"/>
    </location>
</feature>
<name>K9HBL2_9PROT</name>
<dbReference type="Proteomes" id="UP000009881">
    <property type="component" value="Unassembled WGS sequence"/>
</dbReference>
<evidence type="ECO:0000313" key="2">
    <source>
        <dbReference type="EMBL" id="EKV26116.1"/>
    </source>
</evidence>
<accession>K9HBL2</accession>
<sequence>MARLIEAATGGACILSLDDAASGRVHVAAAPSLDARFRESYASTHARNSPWIRALRRRPHPAVITDAQAETDGDSAGPLTAGAFYRDWMEPQRFRHSIASDVLRDGPDMVVLKTLFPEGSPPEGHHIRLHTKLQPHLRRAAGLFRLDQSRRVALHAAESALEGLSVAVFLARQDGRITFMNRPAVVLRTTGDALKVDDAGRLTAADAQAARRLRKILCEVSAGAHDAMAMRLPRPSGKPDMHLMAARPQAGADARLATPTVTIYVTDPSHPPALSLTRLRDLHGLTAAEARVVAALARGASIGETARDLGVADATARHHVKQAFAKTGTHRQADLVRLILADPLMHDRREA</sequence>
<dbReference type="eggNOG" id="COG2771">
    <property type="taxonomic scope" value="Bacteria"/>
</dbReference>
<gene>
    <name evidence="2" type="ORF">C882_2884</name>
</gene>
<dbReference type="SUPFAM" id="SSF46894">
    <property type="entry name" value="C-terminal effector domain of the bipartite response regulators"/>
    <property type="match status" value="1"/>
</dbReference>
<dbReference type="AlphaFoldDB" id="K9HBL2"/>
<dbReference type="InterPro" id="IPR036388">
    <property type="entry name" value="WH-like_DNA-bd_sf"/>
</dbReference>
<organism evidence="2 3">
    <name type="scientific">Caenispirillum salinarum AK4</name>
    <dbReference type="NCBI Taxonomy" id="1238182"/>
    <lineage>
        <taxon>Bacteria</taxon>
        <taxon>Pseudomonadati</taxon>
        <taxon>Pseudomonadota</taxon>
        <taxon>Alphaproteobacteria</taxon>
        <taxon>Rhodospirillales</taxon>
        <taxon>Novispirillaceae</taxon>
        <taxon>Caenispirillum</taxon>
    </lineage>
</organism>
<protein>
    <submittedName>
        <fullName evidence="2">Regulatory protein, LuxR</fullName>
    </submittedName>
</protein>
<dbReference type="GO" id="GO:0006355">
    <property type="term" value="P:regulation of DNA-templated transcription"/>
    <property type="evidence" value="ECO:0007669"/>
    <property type="project" value="InterPro"/>
</dbReference>
<reference evidence="2 3" key="1">
    <citation type="journal article" date="2013" name="Genome Announc.">
        <title>Draft Genome Sequence of an Alphaproteobacterium, Caenispirillum salinarum AK4(T), Isolated from a Solar Saltern.</title>
        <authorList>
            <person name="Khatri I."/>
            <person name="Singh A."/>
            <person name="Korpole S."/>
            <person name="Pinnaka A.K."/>
            <person name="Subramanian S."/>
        </authorList>
    </citation>
    <scope>NUCLEOTIDE SEQUENCE [LARGE SCALE GENOMIC DNA]</scope>
    <source>
        <strain evidence="2 3">AK4</strain>
    </source>
</reference>
<dbReference type="SMART" id="SM00421">
    <property type="entry name" value="HTH_LUXR"/>
    <property type="match status" value="1"/>
</dbReference>
<proteinExistence type="predicted"/>
<dbReference type="InterPro" id="IPR016032">
    <property type="entry name" value="Sig_transdc_resp-reg_C-effctor"/>
</dbReference>
<dbReference type="STRING" id="1238182.C882_2884"/>
<comment type="caution">
    <text evidence="2">The sequence shown here is derived from an EMBL/GenBank/DDBJ whole genome shotgun (WGS) entry which is preliminary data.</text>
</comment>
<dbReference type="InterPro" id="IPR000792">
    <property type="entry name" value="Tscrpt_reg_LuxR_C"/>
</dbReference>
<evidence type="ECO:0000259" key="1">
    <source>
        <dbReference type="SMART" id="SM00421"/>
    </source>
</evidence>
<evidence type="ECO:0000313" key="3">
    <source>
        <dbReference type="Proteomes" id="UP000009881"/>
    </source>
</evidence>
<dbReference type="EMBL" id="ANHY01000037">
    <property type="protein sequence ID" value="EKV26116.1"/>
    <property type="molecule type" value="Genomic_DNA"/>
</dbReference>
<dbReference type="GO" id="GO:0003677">
    <property type="term" value="F:DNA binding"/>
    <property type="evidence" value="ECO:0007669"/>
    <property type="project" value="InterPro"/>
</dbReference>
<dbReference type="Gene3D" id="1.10.10.10">
    <property type="entry name" value="Winged helix-like DNA-binding domain superfamily/Winged helix DNA-binding domain"/>
    <property type="match status" value="1"/>
</dbReference>
<keyword evidence="3" id="KW-1185">Reference proteome</keyword>